<dbReference type="STRING" id="1182542.W9XYC1"/>
<accession>W9XYC1</accession>
<evidence type="ECO:0000256" key="4">
    <source>
        <dbReference type="ARBA" id="ARBA00023015"/>
    </source>
</evidence>
<evidence type="ECO:0000256" key="2">
    <source>
        <dbReference type="ARBA" id="ARBA00022723"/>
    </source>
</evidence>
<dbReference type="GO" id="GO:0043565">
    <property type="term" value="F:sequence-specific DNA binding"/>
    <property type="evidence" value="ECO:0007669"/>
    <property type="project" value="TreeGrafter"/>
</dbReference>
<dbReference type="HOGENOM" id="CLU_018404_1_0_1"/>
<keyword evidence="6" id="KW-0804">Transcription</keyword>
<dbReference type="Pfam" id="PF04082">
    <property type="entry name" value="Fungal_trans"/>
    <property type="match status" value="1"/>
</dbReference>
<dbReference type="PANTHER" id="PTHR47782">
    <property type="entry name" value="ZN(II)2CYS6 TRANSCRIPTION FACTOR (EUROFUNG)-RELATED"/>
    <property type="match status" value="1"/>
</dbReference>
<dbReference type="OrthoDB" id="189997at2759"/>
<feature type="domain" description="Xylanolytic transcriptional activator regulatory" evidence="8">
    <location>
        <begin position="268"/>
        <end position="344"/>
    </location>
</feature>
<keyword evidence="10" id="KW-1185">Reference proteome</keyword>
<keyword evidence="2" id="KW-0479">Metal-binding</keyword>
<dbReference type="PANTHER" id="PTHR47782:SF1">
    <property type="entry name" value="PYRIMIDINE PATHWAY REGULATORY PROTEIN 1"/>
    <property type="match status" value="1"/>
</dbReference>
<keyword evidence="3" id="KW-0862">Zinc</keyword>
<evidence type="ECO:0000256" key="5">
    <source>
        <dbReference type="ARBA" id="ARBA00023125"/>
    </source>
</evidence>
<evidence type="ECO:0000313" key="9">
    <source>
        <dbReference type="EMBL" id="EXJ85258.1"/>
    </source>
</evidence>
<reference evidence="9 10" key="1">
    <citation type="submission" date="2013-03" db="EMBL/GenBank/DDBJ databases">
        <title>The Genome Sequence of Capronia epimyces CBS 606.96.</title>
        <authorList>
            <consortium name="The Broad Institute Genomics Platform"/>
            <person name="Cuomo C."/>
            <person name="de Hoog S."/>
            <person name="Gorbushina A."/>
            <person name="Walker B."/>
            <person name="Young S.K."/>
            <person name="Zeng Q."/>
            <person name="Gargeya S."/>
            <person name="Fitzgerald M."/>
            <person name="Haas B."/>
            <person name="Abouelleil A."/>
            <person name="Allen A.W."/>
            <person name="Alvarado L."/>
            <person name="Arachchi H.M."/>
            <person name="Berlin A.M."/>
            <person name="Chapman S.B."/>
            <person name="Gainer-Dewar J."/>
            <person name="Goldberg J."/>
            <person name="Griggs A."/>
            <person name="Gujja S."/>
            <person name="Hansen M."/>
            <person name="Howarth C."/>
            <person name="Imamovic A."/>
            <person name="Ireland A."/>
            <person name="Larimer J."/>
            <person name="McCowan C."/>
            <person name="Murphy C."/>
            <person name="Pearson M."/>
            <person name="Poon T.W."/>
            <person name="Priest M."/>
            <person name="Roberts A."/>
            <person name="Saif S."/>
            <person name="Shea T."/>
            <person name="Sisk P."/>
            <person name="Sykes S."/>
            <person name="Wortman J."/>
            <person name="Nusbaum C."/>
            <person name="Birren B."/>
        </authorList>
    </citation>
    <scope>NUCLEOTIDE SEQUENCE [LARGE SCALE GENOMIC DNA]</scope>
    <source>
        <strain evidence="9 10">CBS 606.96</strain>
    </source>
</reference>
<dbReference type="GO" id="GO:0045944">
    <property type="term" value="P:positive regulation of transcription by RNA polymerase II"/>
    <property type="evidence" value="ECO:0007669"/>
    <property type="project" value="TreeGrafter"/>
</dbReference>
<keyword evidence="7" id="KW-0539">Nucleus</keyword>
<dbReference type="GO" id="GO:0005634">
    <property type="term" value="C:nucleus"/>
    <property type="evidence" value="ECO:0007669"/>
    <property type="project" value="UniProtKB-SubCell"/>
</dbReference>
<keyword evidence="5" id="KW-0238">DNA-binding</keyword>
<evidence type="ECO:0000259" key="8">
    <source>
        <dbReference type="SMART" id="SM00906"/>
    </source>
</evidence>
<protein>
    <recommendedName>
        <fullName evidence="8">Xylanolytic transcriptional activator regulatory domain-containing protein</fullName>
    </recommendedName>
</protein>
<dbReference type="AlphaFoldDB" id="W9XYC1"/>
<proteinExistence type="predicted"/>
<dbReference type="SMART" id="SM00906">
    <property type="entry name" value="Fungal_trans"/>
    <property type="match status" value="1"/>
</dbReference>
<dbReference type="GO" id="GO:0000981">
    <property type="term" value="F:DNA-binding transcription factor activity, RNA polymerase II-specific"/>
    <property type="evidence" value="ECO:0007669"/>
    <property type="project" value="TreeGrafter"/>
</dbReference>
<dbReference type="InterPro" id="IPR007219">
    <property type="entry name" value="XnlR_reg_dom"/>
</dbReference>
<comment type="subcellular location">
    <subcellularLocation>
        <location evidence="1">Nucleus</location>
    </subcellularLocation>
</comment>
<comment type="caution">
    <text evidence="9">The sequence shown here is derived from an EMBL/GenBank/DDBJ whole genome shotgun (WGS) entry which is preliminary data.</text>
</comment>
<dbReference type="RefSeq" id="XP_007734243.1">
    <property type="nucleotide sequence ID" value="XM_007736053.1"/>
</dbReference>
<dbReference type="GeneID" id="19170043"/>
<evidence type="ECO:0000313" key="10">
    <source>
        <dbReference type="Proteomes" id="UP000019478"/>
    </source>
</evidence>
<evidence type="ECO:0000256" key="7">
    <source>
        <dbReference type="ARBA" id="ARBA00023242"/>
    </source>
</evidence>
<name>W9XYC1_9EURO</name>
<dbReference type="eggNOG" id="ENOG502SMCQ">
    <property type="taxonomic scope" value="Eukaryota"/>
</dbReference>
<dbReference type="EMBL" id="AMGY01000004">
    <property type="protein sequence ID" value="EXJ85258.1"/>
    <property type="molecule type" value="Genomic_DNA"/>
</dbReference>
<dbReference type="GO" id="GO:0008270">
    <property type="term" value="F:zinc ion binding"/>
    <property type="evidence" value="ECO:0007669"/>
    <property type="project" value="InterPro"/>
</dbReference>
<sequence>MAETDDADAFAHRRVPRSLSIWLEEEILKLENKNENVKQGNDMEQDADAMPDAGRELLDSIPYGRHPHHHQLSHDTGEKMIDVISRAITYPWIGFSKELSLPNFVLFSEATVPSIEKHPQEHEEMHGPSPSWTCHRQLVGEDPLRAIPKHVGDFLLENYISRTVPSYPIFHESWLRDSHAAVIGTAGLDHGQVPVATPYQVYVISLVMATSLSTAARSKQVQANKMAFSLFQHATQYIGEVLTNDLAGLQALALLHTYAVMNPAAANVYFLAGFMMQACIDLGLHREDEDPDGAVHDYLARDMKRRLFWSAWEMDASCNAGLSRSPTLLPHQITTGFPSDLADSAIHRTHLDPTGQPSKFICGKVRTFRLIECEIISTLFHGQPLAESFATLAEWMADVEDRIHAWRSQIHASSAANQDSSLSAQWMEMSLFADIADPLIIVTLYRPCPKVKYPTVTNLIKAFKAAIKVGEGYSQQAQMDFGSPKYTFQPCYHVFSSAIVFLHTIRQCESVLASLFTLDDMTEFMLTFSRFFSLIAERWPAALKCLHEYHRLLEPVKERYTAFVLHLQSNSNSNANTNSNNNLRSATGTLDTNINTNTNTTIFDTSTNSAIFDFTPGYSPNESTAYVNSLFESMENANSTDFLDMRDIVDFDWTEDFDFEFDVDS</sequence>
<keyword evidence="4" id="KW-0805">Transcription regulation</keyword>
<organism evidence="9 10">
    <name type="scientific">Capronia epimyces CBS 606.96</name>
    <dbReference type="NCBI Taxonomy" id="1182542"/>
    <lineage>
        <taxon>Eukaryota</taxon>
        <taxon>Fungi</taxon>
        <taxon>Dikarya</taxon>
        <taxon>Ascomycota</taxon>
        <taxon>Pezizomycotina</taxon>
        <taxon>Eurotiomycetes</taxon>
        <taxon>Chaetothyriomycetidae</taxon>
        <taxon>Chaetothyriales</taxon>
        <taxon>Herpotrichiellaceae</taxon>
        <taxon>Capronia</taxon>
    </lineage>
</organism>
<evidence type="ECO:0000256" key="3">
    <source>
        <dbReference type="ARBA" id="ARBA00022833"/>
    </source>
</evidence>
<evidence type="ECO:0000256" key="1">
    <source>
        <dbReference type="ARBA" id="ARBA00004123"/>
    </source>
</evidence>
<dbReference type="CDD" id="cd12148">
    <property type="entry name" value="fungal_TF_MHR"/>
    <property type="match status" value="1"/>
</dbReference>
<gene>
    <name evidence="9" type="ORF">A1O3_05933</name>
</gene>
<dbReference type="InterPro" id="IPR052202">
    <property type="entry name" value="Yeast_MetPath_Reg"/>
</dbReference>
<dbReference type="GO" id="GO:0006351">
    <property type="term" value="P:DNA-templated transcription"/>
    <property type="evidence" value="ECO:0007669"/>
    <property type="project" value="InterPro"/>
</dbReference>
<dbReference type="Proteomes" id="UP000019478">
    <property type="component" value="Unassembled WGS sequence"/>
</dbReference>
<evidence type="ECO:0000256" key="6">
    <source>
        <dbReference type="ARBA" id="ARBA00023163"/>
    </source>
</evidence>